<dbReference type="Proteomes" id="UP000219612">
    <property type="component" value="Unassembled WGS sequence"/>
</dbReference>
<dbReference type="EMBL" id="OBDY01000029">
    <property type="protein sequence ID" value="SNY65976.1"/>
    <property type="molecule type" value="Genomic_DNA"/>
</dbReference>
<evidence type="ECO:0000313" key="2">
    <source>
        <dbReference type="Proteomes" id="UP000219612"/>
    </source>
</evidence>
<dbReference type="OrthoDB" id="3298741at2"/>
<dbReference type="Pfam" id="PF19462">
    <property type="entry name" value="DUF5999"/>
    <property type="match status" value="1"/>
</dbReference>
<accession>A0A285K392</accession>
<protein>
    <submittedName>
        <fullName evidence="1">Uncharacterized protein</fullName>
    </submittedName>
</protein>
<name>A0A285K392_9ACTN</name>
<sequence>MCEHQPQCPAIDQPGAETAQVIMHHADLGWAMLCNGAIRLDSAVQAAPVIAITSRKRRAATPVTSRRIAA</sequence>
<dbReference type="AlphaFoldDB" id="A0A285K392"/>
<proteinExistence type="predicted"/>
<dbReference type="RefSeq" id="WP_097327419.1">
    <property type="nucleotide sequence ID" value="NZ_OBDY01000029.1"/>
</dbReference>
<reference evidence="2" key="1">
    <citation type="submission" date="2017-09" db="EMBL/GenBank/DDBJ databases">
        <authorList>
            <person name="Varghese N."/>
            <person name="Submissions S."/>
        </authorList>
    </citation>
    <scope>NUCLEOTIDE SEQUENCE [LARGE SCALE GENOMIC DNA]</scope>
    <source>
        <strain evidence="2">CGMCC 4.6857</strain>
    </source>
</reference>
<organism evidence="1 2">
    <name type="scientific">Paractinoplanes atraurantiacus</name>
    <dbReference type="NCBI Taxonomy" id="1036182"/>
    <lineage>
        <taxon>Bacteria</taxon>
        <taxon>Bacillati</taxon>
        <taxon>Actinomycetota</taxon>
        <taxon>Actinomycetes</taxon>
        <taxon>Micromonosporales</taxon>
        <taxon>Micromonosporaceae</taxon>
        <taxon>Paractinoplanes</taxon>
    </lineage>
</organism>
<dbReference type="InterPro" id="IPR046041">
    <property type="entry name" value="DUF5999"/>
</dbReference>
<gene>
    <name evidence="1" type="ORF">SAMN05421748_12927</name>
</gene>
<keyword evidence="2" id="KW-1185">Reference proteome</keyword>
<evidence type="ECO:0000313" key="1">
    <source>
        <dbReference type="EMBL" id="SNY65976.1"/>
    </source>
</evidence>